<sequence length="618" mass="66620">MGSLPQSTTLDILQAEFSPPLDSSLIAAIIADYDDLSDSANQMQSLWDILMRLAAQAEKEIQGEDILSEQLSSAHISPYSVSDGASSFPDVLSPGGSTTTSSSSSDSSSQQSFASPLGFLQAAFPDVPTSKLKRVLKDLGNADDLDMESAVEHVLSAEYVRELEERGLEGLDDLDIPEDYNAQWLTVETKKAPQKAAKKNKKRGTTFTLIDVRQKQRERTPPMSPRPAVPDPWTQLSSVASYLSALIPTHPASYFQSVFHSPENATPAKAVRAALRSIASTSGASSSELELELMPGDTTSLFTMFDVLNSMPEHAELNTEERDQMMEDAQLALRATQGQPDTALDIVGIIRELDSDSTSGEFAWGVYHSPAAQSPRHPSFAAYGPAKTLRINLPSGPPPAPPPPHIRPRSPENDNRIMQPPANAWKTVPQRQPSGPHPLVEVIPAYKRKVRGGGNGLGKGGKGDVGELISASRQRGMQELKESRRKALKEAGRAWQKGNTKTRGGEIALYYAERARELQQQALQEQLGAAMEIVQAKRTTSVNGGTVDLHGTTIVEAVYIVKDILRESGSSPSKPLRVITGRGTHSVNGVGVLGPAIKNALQQDGWVVASFDGGLVVR</sequence>
<proteinExistence type="predicted"/>
<dbReference type="SMART" id="SM00463">
    <property type="entry name" value="SMR"/>
    <property type="match status" value="1"/>
</dbReference>
<dbReference type="AlphaFoldDB" id="A0A165G5J0"/>
<evidence type="ECO:0000313" key="3">
    <source>
        <dbReference type="EMBL" id="KZT09857.1"/>
    </source>
</evidence>
<dbReference type="EMBL" id="KV427610">
    <property type="protein sequence ID" value="KZT09857.1"/>
    <property type="molecule type" value="Genomic_DNA"/>
</dbReference>
<dbReference type="Pfam" id="PF01713">
    <property type="entry name" value="Smr"/>
    <property type="match status" value="1"/>
</dbReference>
<dbReference type="GO" id="GO:0005634">
    <property type="term" value="C:nucleus"/>
    <property type="evidence" value="ECO:0007669"/>
    <property type="project" value="TreeGrafter"/>
</dbReference>
<dbReference type="SUPFAM" id="SSF160443">
    <property type="entry name" value="SMR domain-like"/>
    <property type="match status" value="1"/>
</dbReference>
<dbReference type="SMART" id="SM01162">
    <property type="entry name" value="DUF1771"/>
    <property type="match status" value="1"/>
</dbReference>
<evidence type="ECO:0000313" key="4">
    <source>
        <dbReference type="Proteomes" id="UP000076871"/>
    </source>
</evidence>
<feature type="domain" description="Smr" evidence="2">
    <location>
        <begin position="547"/>
        <end position="618"/>
    </location>
</feature>
<dbReference type="InterPro" id="IPR036063">
    <property type="entry name" value="Smr_dom_sf"/>
</dbReference>
<dbReference type="PANTHER" id="PTHR46535:SF1">
    <property type="entry name" value="NEDD4-BINDING PROTEIN 2"/>
    <property type="match status" value="1"/>
</dbReference>
<organism evidence="3 4">
    <name type="scientific">Laetiporus sulphureus 93-53</name>
    <dbReference type="NCBI Taxonomy" id="1314785"/>
    <lineage>
        <taxon>Eukaryota</taxon>
        <taxon>Fungi</taxon>
        <taxon>Dikarya</taxon>
        <taxon>Basidiomycota</taxon>
        <taxon>Agaricomycotina</taxon>
        <taxon>Agaricomycetes</taxon>
        <taxon>Polyporales</taxon>
        <taxon>Laetiporus</taxon>
    </lineage>
</organism>
<dbReference type="PANTHER" id="PTHR46535">
    <property type="entry name" value="NEDD4-BINDING PROTEIN 2"/>
    <property type="match status" value="1"/>
</dbReference>
<reference evidence="3 4" key="1">
    <citation type="journal article" date="2016" name="Mol. Biol. Evol.">
        <title>Comparative Genomics of Early-Diverging Mushroom-Forming Fungi Provides Insights into the Origins of Lignocellulose Decay Capabilities.</title>
        <authorList>
            <person name="Nagy L.G."/>
            <person name="Riley R."/>
            <person name="Tritt A."/>
            <person name="Adam C."/>
            <person name="Daum C."/>
            <person name="Floudas D."/>
            <person name="Sun H."/>
            <person name="Yadav J.S."/>
            <person name="Pangilinan J."/>
            <person name="Larsson K.H."/>
            <person name="Matsuura K."/>
            <person name="Barry K."/>
            <person name="Labutti K."/>
            <person name="Kuo R."/>
            <person name="Ohm R.A."/>
            <person name="Bhattacharya S.S."/>
            <person name="Shirouzu T."/>
            <person name="Yoshinaga Y."/>
            <person name="Martin F.M."/>
            <person name="Grigoriev I.V."/>
            <person name="Hibbett D.S."/>
        </authorList>
    </citation>
    <scope>NUCLEOTIDE SEQUENCE [LARGE SCALE GENOMIC DNA]</scope>
    <source>
        <strain evidence="3 4">93-53</strain>
    </source>
</reference>
<dbReference type="OrthoDB" id="4080456at2759"/>
<evidence type="ECO:0000256" key="1">
    <source>
        <dbReference type="SAM" id="MobiDB-lite"/>
    </source>
</evidence>
<feature type="compositionally biased region" description="Low complexity" evidence="1">
    <location>
        <begin position="97"/>
        <end position="110"/>
    </location>
</feature>
<dbReference type="GO" id="GO:0004519">
    <property type="term" value="F:endonuclease activity"/>
    <property type="evidence" value="ECO:0007669"/>
    <property type="project" value="TreeGrafter"/>
</dbReference>
<dbReference type="InParanoid" id="A0A165G5J0"/>
<dbReference type="PROSITE" id="PS50828">
    <property type="entry name" value="SMR"/>
    <property type="match status" value="1"/>
</dbReference>
<dbReference type="InterPro" id="IPR052772">
    <property type="entry name" value="Endo/PolyKinase_Domain-Protein"/>
</dbReference>
<feature type="non-terminal residue" evidence="3">
    <location>
        <position position="618"/>
    </location>
</feature>
<accession>A0A165G5J0</accession>
<feature type="region of interest" description="Disordered" evidence="1">
    <location>
        <begin position="394"/>
        <end position="414"/>
    </location>
</feature>
<dbReference type="GeneID" id="63822556"/>
<gene>
    <name evidence="3" type="ORF">LAESUDRAFT_673470</name>
</gene>
<protein>
    <recommendedName>
        <fullName evidence="2">Smr domain-containing protein</fullName>
    </recommendedName>
</protein>
<feature type="compositionally biased region" description="Pro residues" evidence="1">
    <location>
        <begin position="395"/>
        <end position="405"/>
    </location>
</feature>
<feature type="region of interest" description="Disordered" evidence="1">
    <location>
        <begin position="87"/>
        <end position="110"/>
    </location>
</feature>
<keyword evidence="4" id="KW-1185">Reference proteome</keyword>
<dbReference type="InterPro" id="IPR002625">
    <property type="entry name" value="Smr_dom"/>
</dbReference>
<dbReference type="CDD" id="cd14279">
    <property type="entry name" value="CUE"/>
    <property type="match status" value="1"/>
</dbReference>
<dbReference type="InterPro" id="IPR013899">
    <property type="entry name" value="DUF1771"/>
</dbReference>
<name>A0A165G5J0_9APHY</name>
<dbReference type="STRING" id="1314785.A0A165G5J0"/>
<dbReference type="RefSeq" id="XP_040767597.1">
    <property type="nucleotide sequence ID" value="XM_040905526.1"/>
</dbReference>
<dbReference type="Gene3D" id="3.30.1370.110">
    <property type="match status" value="1"/>
</dbReference>
<evidence type="ECO:0000259" key="2">
    <source>
        <dbReference type="PROSITE" id="PS50828"/>
    </source>
</evidence>
<dbReference type="Proteomes" id="UP000076871">
    <property type="component" value="Unassembled WGS sequence"/>
</dbReference>